<evidence type="ECO:0000313" key="3">
    <source>
        <dbReference type="WBParaSite" id="scaffold15675_cov190.g17967"/>
    </source>
</evidence>
<dbReference type="AlphaFoldDB" id="A0A915LP63"/>
<feature type="domain" description="DUF1758" evidence="1">
    <location>
        <begin position="155"/>
        <end position="305"/>
    </location>
</feature>
<evidence type="ECO:0000313" key="2">
    <source>
        <dbReference type="Proteomes" id="UP000887561"/>
    </source>
</evidence>
<protein>
    <recommendedName>
        <fullName evidence="1">DUF1758 domain-containing protein</fullName>
    </recommendedName>
</protein>
<proteinExistence type="predicted"/>
<sequence>MCLALNALLAQTTPTLPEQQDSLSELAEIKSTLVVLRGHLKELEDIIAAMNKIDEDWALALSQATEADKTRMARIYDKDQEDYQCEVMTTRALEARRGLLELIRKFTSREVMLATICQQGHRATVNVVKAEPKSEARAMSSFPVRETMYMCTENVVCNPDNPELKMTATIIWDSCCGLSYITERAAKILGLPIQGKEKVEVFRAFSSTPLLHEYDVSPVSILANNGTGYTYNTSLRHKERITTSIPVAELDLDHPLLKARILPFNTPRKEPDILLGARDYDSLKVTPQEKLPSGFSIYQTLIGPLIYGEGQIPKSDNMGQLANVTISEREPSVMYVGSKQDQTLQEMVEQHFSLQNAGLQDVDMGNKDEQLLEEFTESLVQGPDG</sequence>
<evidence type="ECO:0000259" key="1">
    <source>
        <dbReference type="Pfam" id="PF05585"/>
    </source>
</evidence>
<organism evidence="2 3">
    <name type="scientific">Meloidogyne javanica</name>
    <name type="common">Root-knot nematode worm</name>
    <dbReference type="NCBI Taxonomy" id="6303"/>
    <lineage>
        <taxon>Eukaryota</taxon>
        <taxon>Metazoa</taxon>
        <taxon>Ecdysozoa</taxon>
        <taxon>Nematoda</taxon>
        <taxon>Chromadorea</taxon>
        <taxon>Rhabditida</taxon>
        <taxon>Tylenchina</taxon>
        <taxon>Tylenchomorpha</taxon>
        <taxon>Tylenchoidea</taxon>
        <taxon>Meloidogynidae</taxon>
        <taxon>Meloidogyninae</taxon>
        <taxon>Meloidogyne</taxon>
        <taxon>Meloidogyne incognita group</taxon>
    </lineage>
</organism>
<dbReference type="WBParaSite" id="scaffold15675_cov190.g17967">
    <property type="protein sequence ID" value="scaffold15675_cov190.g17967"/>
    <property type="gene ID" value="scaffold15675_cov190.g17967"/>
</dbReference>
<reference evidence="3" key="1">
    <citation type="submission" date="2022-11" db="UniProtKB">
        <authorList>
            <consortium name="WormBaseParasite"/>
        </authorList>
    </citation>
    <scope>IDENTIFICATION</scope>
</reference>
<dbReference type="InterPro" id="IPR008737">
    <property type="entry name" value="DUF1758"/>
</dbReference>
<accession>A0A915LP63</accession>
<dbReference type="Proteomes" id="UP000887561">
    <property type="component" value="Unplaced"/>
</dbReference>
<keyword evidence="2" id="KW-1185">Reference proteome</keyword>
<dbReference type="Pfam" id="PF05585">
    <property type="entry name" value="DUF1758"/>
    <property type="match status" value="1"/>
</dbReference>
<name>A0A915LP63_MELJA</name>